<dbReference type="OrthoDB" id="6352161at2759"/>
<gene>
    <name evidence="1" type="ORF">APZ42_018897</name>
</gene>
<dbReference type="AlphaFoldDB" id="A0A164YWA1"/>
<accession>A0A164YWA1</accession>
<comment type="caution">
    <text evidence="1">The sequence shown here is derived from an EMBL/GenBank/DDBJ whole genome shotgun (WGS) entry which is preliminary data.</text>
</comment>
<sequence length="220" mass="24433">MAIMKNEITGHLIAMVISSILIFQSSIVNSLPLPDGRLLTLNEATSSPTDATQNRADEGVVLLVKDQTSQPAAAQPLENPSSKVRILPPVETMLENEIWQYRYPPFDNLFDEKTNEDSDKAEAASSARLPRLNTDALPSYVIGILDPAELVDGLFQQRPFTFGLVRSQPNVFNKRNSGSNVDDAIKREGKGVAESSRKIFNVPRIIIDSTSDDDRWVWHN</sequence>
<organism evidence="1 2">
    <name type="scientific">Daphnia magna</name>
    <dbReference type="NCBI Taxonomy" id="35525"/>
    <lineage>
        <taxon>Eukaryota</taxon>
        <taxon>Metazoa</taxon>
        <taxon>Ecdysozoa</taxon>
        <taxon>Arthropoda</taxon>
        <taxon>Crustacea</taxon>
        <taxon>Branchiopoda</taxon>
        <taxon>Diplostraca</taxon>
        <taxon>Cladocera</taxon>
        <taxon>Anomopoda</taxon>
        <taxon>Daphniidae</taxon>
        <taxon>Daphnia</taxon>
    </lineage>
</organism>
<dbReference type="Proteomes" id="UP000076858">
    <property type="component" value="Unassembled WGS sequence"/>
</dbReference>
<protein>
    <submittedName>
        <fullName evidence="1">Uncharacterized protein</fullName>
    </submittedName>
</protein>
<proteinExistence type="predicted"/>
<name>A0A164YWA1_9CRUS</name>
<evidence type="ECO:0000313" key="2">
    <source>
        <dbReference type="Proteomes" id="UP000076858"/>
    </source>
</evidence>
<reference evidence="1 2" key="1">
    <citation type="submission" date="2016-03" db="EMBL/GenBank/DDBJ databases">
        <title>EvidentialGene: Evidence-directed Construction of Genes on Genomes.</title>
        <authorList>
            <person name="Gilbert D.G."/>
            <person name="Choi J.-H."/>
            <person name="Mockaitis K."/>
            <person name="Colbourne J."/>
            <person name="Pfrender M."/>
        </authorList>
    </citation>
    <scope>NUCLEOTIDE SEQUENCE [LARGE SCALE GENOMIC DNA]</scope>
    <source>
        <strain evidence="1 2">Xinb3</strain>
        <tissue evidence="1">Complete organism</tissue>
    </source>
</reference>
<dbReference type="EMBL" id="LRGB01000868">
    <property type="protein sequence ID" value="KZS15674.1"/>
    <property type="molecule type" value="Genomic_DNA"/>
</dbReference>
<evidence type="ECO:0000313" key="1">
    <source>
        <dbReference type="EMBL" id="KZS15674.1"/>
    </source>
</evidence>
<keyword evidence="2" id="KW-1185">Reference proteome</keyword>